<evidence type="ECO:0000313" key="19">
    <source>
        <dbReference type="EMBL" id="EPS67943.1"/>
    </source>
</evidence>
<dbReference type="InterPro" id="IPR042530">
    <property type="entry name" value="EME1/EME2_C"/>
</dbReference>
<evidence type="ECO:0000256" key="13">
    <source>
        <dbReference type="ARBA" id="ARBA00023172"/>
    </source>
</evidence>
<comment type="cofactor">
    <cofactor evidence="1 17">
        <name>Mg(2+)</name>
        <dbReference type="ChEBI" id="CHEBI:18420"/>
    </cofactor>
</comment>
<keyword evidence="9 17" id="KW-0227">DNA damage</keyword>
<reference evidence="19 20" key="1">
    <citation type="journal article" date="2013" name="BMC Genomics">
        <title>The miniature genome of a carnivorous plant Genlisea aurea contains a low number of genes and short non-coding sequences.</title>
        <authorList>
            <person name="Leushkin E.V."/>
            <person name="Sutormin R.A."/>
            <person name="Nabieva E.R."/>
            <person name="Penin A.A."/>
            <person name="Kondrashov A.S."/>
            <person name="Logacheva M.D."/>
        </authorList>
    </citation>
    <scope>NUCLEOTIDE SEQUENCE [LARGE SCALE GENOMIC DNA]</scope>
</reference>
<dbReference type="Pfam" id="PF02732">
    <property type="entry name" value="ERCC4"/>
    <property type="match status" value="1"/>
</dbReference>
<keyword evidence="15 17" id="KW-0539">Nucleus</keyword>
<evidence type="ECO:0000256" key="3">
    <source>
        <dbReference type="ARBA" id="ARBA00010015"/>
    </source>
</evidence>
<evidence type="ECO:0000256" key="6">
    <source>
        <dbReference type="ARBA" id="ARBA00022722"/>
    </source>
</evidence>
<evidence type="ECO:0000256" key="12">
    <source>
        <dbReference type="ARBA" id="ARBA00022842"/>
    </source>
</evidence>
<keyword evidence="8 17" id="KW-0255">Endonuclease</keyword>
<dbReference type="AlphaFoldDB" id="S8DXE1"/>
<dbReference type="GO" id="GO:0048257">
    <property type="term" value="F:3'-flap endonuclease activity"/>
    <property type="evidence" value="ECO:0007669"/>
    <property type="project" value="TreeGrafter"/>
</dbReference>
<dbReference type="SMART" id="SM00891">
    <property type="entry name" value="ERCC4"/>
    <property type="match status" value="1"/>
</dbReference>
<dbReference type="InterPro" id="IPR006166">
    <property type="entry name" value="ERCC4_domain"/>
</dbReference>
<dbReference type="InterPro" id="IPR047417">
    <property type="entry name" value="WHD_MUS81"/>
</dbReference>
<evidence type="ECO:0000256" key="8">
    <source>
        <dbReference type="ARBA" id="ARBA00022759"/>
    </source>
</evidence>
<name>S8DXE1_9LAMI</name>
<evidence type="ECO:0000256" key="4">
    <source>
        <dbReference type="ARBA" id="ARBA00017114"/>
    </source>
</evidence>
<dbReference type="InterPro" id="IPR024185">
    <property type="entry name" value="FTHF_cligase-like_sf"/>
</dbReference>
<dbReference type="CDD" id="cd20074">
    <property type="entry name" value="XPF_nuclease_Mus81"/>
    <property type="match status" value="1"/>
</dbReference>
<evidence type="ECO:0000256" key="15">
    <source>
        <dbReference type="ARBA" id="ARBA00023242"/>
    </source>
</evidence>
<dbReference type="EMBL" id="AUSU01002845">
    <property type="protein sequence ID" value="EPS67943.1"/>
    <property type="molecule type" value="Genomic_DNA"/>
</dbReference>
<dbReference type="InterPro" id="IPR047416">
    <property type="entry name" value="XPF_nuclease_Mus81"/>
</dbReference>
<keyword evidence="20" id="KW-1185">Reference proteome</keyword>
<evidence type="ECO:0000256" key="17">
    <source>
        <dbReference type="RuleBase" id="RU369042"/>
    </source>
</evidence>
<dbReference type="InterPro" id="IPR011335">
    <property type="entry name" value="Restrct_endonuc-II-like"/>
</dbReference>
<evidence type="ECO:0000256" key="14">
    <source>
        <dbReference type="ARBA" id="ARBA00023204"/>
    </source>
</evidence>
<keyword evidence="12 17" id="KW-0460">Magnesium</keyword>
<dbReference type="GO" id="GO:0006308">
    <property type="term" value="P:DNA catabolic process"/>
    <property type="evidence" value="ECO:0007669"/>
    <property type="project" value="UniProtKB-UniRule"/>
</dbReference>
<comment type="function">
    <text evidence="17">Interacts with EME1 to form a DNA structure-specific endonuclease with substrate preference for branched DNA structures with a 5'-end at the branch nick. Typical substrates include 3'-flap structures, D-loops, replication forks and nicked Holliday junctions. May be required in mitosis for the processing of stalled or collapsed replication fork intermediates. May be required in meiosis for the repair of meiosis-specific double strand breaks subsequent to single-end invasion (SEI).</text>
</comment>
<dbReference type="CDD" id="cd21036">
    <property type="entry name" value="WH_MUS81"/>
    <property type="match status" value="1"/>
</dbReference>
<protein>
    <recommendedName>
        <fullName evidence="4 17">Crossover junction endonuclease MUS81</fullName>
        <ecNumber evidence="17">3.1.22.-</ecNumber>
    </recommendedName>
</protein>
<dbReference type="Gene3D" id="1.10.10.10">
    <property type="entry name" value="Winged helix-like DNA-binding domain superfamily/Winged helix DNA-binding domain"/>
    <property type="match status" value="1"/>
</dbReference>
<gene>
    <name evidence="19" type="ORF">M569_06830</name>
</gene>
<proteinExistence type="inferred from homology"/>
<dbReference type="Gene3D" id="3.40.50.10420">
    <property type="entry name" value="NagB/RpiA/CoA transferase-like"/>
    <property type="match status" value="1"/>
</dbReference>
<dbReference type="InterPro" id="IPR033309">
    <property type="entry name" value="Mus81"/>
</dbReference>
<evidence type="ECO:0000259" key="18">
    <source>
        <dbReference type="SMART" id="SM00891"/>
    </source>
</evidence>
<dbReference type="FunFam" id="3.40.50.10130:FF:000005">
    <property type="entry name" value="crossover junction endonuclease MUS81 isoform X1"/>
    <property type="match status" value="1"/>
</dbReference>
<dbReference type="Pfam" id="PF01812">
    <property type="entry name" value="5-FTHF_cyc-lig"/>
    <property type="match status" value="1"/>
</dbReference>
<dbReference type="EC" id="3.1.22.-" evidence="17"/>
<evidence type="ECO:0000256" key="5">
    <source>
        <dbReference type="ARBA" id="ARBA00022618"/>
    </source>
</evidence>
<sequence length="808" mass="89723">MDPRSKAACAENEEVAAFLWKKWQEMAQSAKGISENVDRAWSKAYSNVCCCKSPIRTLRDLFQIQGTEKGDEFMHKRELIDAAEISGLSRVPIMPEKGKGKAGHFESSSKDWYTGWSCMKTLISKGLVVKSSCPAKYMLTEEGKKVASECLMRSGLIIRDAPFNSGICCSAIEQEEDLRMGTQEDSTDVEFVDSDLVENEVAKSFPGQSVCSSSGQHPTAAATTKKFSQTHDVGPSYWSLKACSSRDNAFSSPGCGSSEYKTNALAMPPLTPGEKFSDIYGVILILDDREQFATQGSRSRKIMESICSQFKIQIEVRRLPVGDGIWIARHKYSGTEYVLDFIVERKKVGDLRHSIKDNRYREQKMRLQRCGLKKLIYLVEGDPNSSEAAESVKTACFTTEVLEGFDVQRTNGLGDTLKKYGYLTQSIKLYYSRAKPTTSICHSFADFIKRCMELDSMTVSDVFALQLMQVPQVTEDVAGAVLEMYPTVFSLGCAYSVLDGDVGAQEEMLRKQSNGLINGSASRNIFRFVWGTTKGMPLFHPSFTAASSASAICYLLSNLSIRASATMIRASSSSDDVFSAKKALRSKIRKELKSMDPALRIYDAIQNLVLEAPWFKSCRRLCAYVGCAALREVDTCKLLSEVLLKEACRDDDPQVRRKKLYVPRVEDRKSFMRMLNITRMDDLIKNSMDILEPAPIDRDGNELEDVFATNAAVMVADEPVDLVLLPGLAFDKSGRRLGRGGGYYDAFLTRYGELVKDRNWKKKPLLVGLAYSVQMVEDGVIPVAGNDVPVDALVTSAGIIHITPADNE</sequence>
<dbReference type="Pfam" id="PF21136">
    <property type="entry name" value="WHD_MUS81"/>
    <property type="match status" value="1"/>
</dbReference>
<dbReference type="GO" id="GO:0046872">
    <property type="term" value="F:metal ion binding"/>
    <property type="evidence" value="ECO:0007669"/>
    <property type="project" value="UniProtKB-UniRule"/>
</dbReference>
<dbReference type="GO" id="GO:0000727">
    <property type="term" value="P:double-strand break repair via break-induced replication"/>
    <property type="evidence" value="ECO:0007669"/>
    <property type="project" value="UniProtKB-UniRule"/>
</dbReference>
<dbReference type="GO" id="GO:0051301">
    <property type="term" value="P:cell division"/>
    <property type="evidence" value="ECO:0007669"/>
    <property type="project" value="UniProtKB-KW"/>
</dbReference>
<evidence type="ECO:0000256" key="7">
    <source>
        <dbReference type="ARBA" id="ARBA00022723"/>
    </source>
</evidence>
<keyword evidence="6 17" id="KW-0540">Nuclease</keyword>
<dbReference type="PANTHER" id="PTHR13451:SF0">
    <property type="entry name" value="CROSSOVER JUNCTION ENDONUCLEASE MUS81"/>
    <property type="match status" value="1"/>
</dbReference>
<evidence type="ECO:0000313" key="20">
    <source>
        <dbReference type="Proteomes" id="UP000015453"/>
    </source>
</evidence>
<dbReference type="Gene3D" id="3.40.50.10130">
    <property type="match status" value="1"/>
</dbReference>
<keyword evidence="16" id="KW-0469">Meiosis</keyword>
<keyword evidence="11 17" id="KW-0378">Hydrolase</keyword>
<comment type="subunit">
    <text evidence="17">Interacts with EME1.</text>
</comment>
<keyword evidence="5" id="KW-0132">Cell division</keyword>
<keyword evidence="10" id="KW-0498">Mitosis</keyword>
<dbReference type="SUPFAM" id="SSF100950">
    <property type="entry name" value="NagB/RpiA/CoA transferase-like"/>
    <property type="match status" value="1"/>
</dbReference>
<keyword evidence="13 17" id="KW-0233">DNA recombination</keyword>
<dbReference type="GO" id="GO:0048476">
    <property type="term" value="C:Holliday junction resolvase complex"/>
    <property type="evidence" value="ECO:0007669"/>
    <property type="project" value="UniProtKB-UniRule"/>
</dbReference>
<dbReference type="Proteomes" id="UP000015453">
    <property type="component" value="Unassembled WGS sequence"/>
</dbReference>
<feature type="domain" description="ERCC4" evidence="18">
    <location>
        <begin position="283"/>
        <end position="383"/>
    </location>
</feature>
<keyword evidence="10" id="KW-0131">Cell cycle</keyword>
<dbReference type="SUPFAM" id="SSF52980">
    <property type="entry name" value="Restriction endonuclease-like"/>
    <property type="match status" value="1"/>
</dbReference>
<evidence type="ECO:0000256" key="2">
    <source>
        <dbReference type="ARBA" id="ARBA00004123"/>
    </source>
</evidence>
<dbReference type="InterPro" id="IPR037171">
    <property type="entry name" value="NagB/RpiA_transferase-like"/>
</dbReference>
<keyword evidence="7 17" id="KW-0479">Metal-binding</keyword>
<evidence type="ECO:0000256" key="10">
    <source>
        <dbReference type="ARBA" id="ARBA00022776"/>
    </source>
</evidence>
<accession>S8DXE1</accession>
<comment type="subcellular location">
    <subcellularLocation>
        <location evidence="2 17">Nucleus</location>
    </subcellularLocation>
</comment>
<evidence type="ECO:0000256" key="16">
    <source>
        <dbReference type="ARBA" id="ARBA00023254"/>
    </source>
</evidence>
<evidence type="ECO:0000256" key="9">
    <source>
        <dbReference type="ARBA" id="ARBA00022763"/>
    </source>
</evidence>
<evidence type="ECO:0000256" key="1">
    <source>
        <dbReference type="ARBA" id="ARBA00001946"/>
    </source>
</evidence>
<evidence type="ECO:0000256" key="11">
    <source>
        <dbReference type="ARBA" id="ARBA00022801"/>
    </source>
</evidence>
<dbReference type="GO" id="GO:0031573">
    <property type="term" value="P:mitotic intra-S DNA damage checkpoint signaling"/>
    <property type="evidence" value="ECO:0007669"/>
    <property type="project" value="TreeGrafter"/>
</dbReference>
<comment type="caution">
    <text evidence="19">The sequence shown here is derived from an EMBL/GenBank/DDBJ whole genome shotgun (WGS) entry which is preliminary data.</text>
</comment>
<dbReference type="PANTHER" id="PTHR13451">
    <property type="entry name" value="CLASS II CROSSOVER JUNCTION ENDONUCLEASE MUS81"/>
    <property type="match status" value="1"/>
</dbReference>
<dbReference type="GO" id="GO:0003677">
    <property type="term" value="F:DNA binding"/>
    <property type="evidence" value="ECO:0007669"/>
    <property type="project" value="UniProtKB-UniRule"/>
</dbReference>
<dbReference type="InterPro" id="IPR036388">
    <property type="entry name" value="WH-like_DNA-bd_sf"/>
</dbReference>
<dbReference type="InterPro" id="IPR002698">
    <property type="entry name" value="FTHF_cligase"/>
</dbReference>
<dbReference type="GO" id="GO:0000712">
    <property type="term" value="P:resolution of meiotic recombination intermediates"/>
    <property type="evidence" value="ECO:0007669"/>
    <property type="project" value="TreeGrafter"/>
</dbReference>
<dbReference type="GO" id="GO:0005634">
    <property type="term" value="C:nucleus"/>
    <property type="evidence" value="ECO:0007669"/>
    <property type="project" value="UniProtKB-SubCell"/>
</dbReference>
<dbReference type="OrthoDB" id="5963188at2759"/>
<organism evidence="19 20">
    <name type="scientific">Genlisea aurea</name>
    <dbReference type="NCBI Taxonomy" id="192259"/>
    <lineage>
        <taxon>Eukaryota</taxon>
        <taxon>Viridiplantae</taxon>
        <taxon>Streptophyta</taxon>
        <taxon>Embryophyta</taxon>
        <taxon>Tracheophyta</taxon>
        <taxon>Spermatophyta</taxon>
        <taxon>Magnoliopsida</taxon>
        <taxon>eudicotyledons</taxon>
        <taxon>Gunneridae</taxon>
        <taxon>Pentapetalae</taxon>
        <taxon>asterids</taxon>
        <taxon>lamiids</taxon>
        <taxon>Lamiales</taxon>
        <taxon>Lentibulariaceae</taxon>
        <taxon>Genlisea</taxon>
    </lineage>
</organism>
<keyword evidence="14 17" id="KW-0234">DNA repair</keyword>
<comment type="similarity">
    <text evidence="3 17">Belongs to the XPF family.</text>
</comment>
<dbReference type="GO" id="GO:0008821">
    <property type="term" value="F:crossover junction DNA endonuclease activity"/>
    <property type="evidence" value="ECO:0007669"/>
    <property type="project" value="UniProtKB-UniRule"/>
</dbReference>
<dbReference type="Gene3D" id="1.10.150.670">
    <property type="entry name" value="Crossover junction endonuclease EME1, DNA-binding domain"/>
    <property type="match status" value="1"/>
</dbReference>